<dbReference type="EMBL" id="JAWWNJ010000010">
    <property type="protein sequence ID" value="KAK7046647.1"/>
    <property type="molecule type" value="Genomic_DNA"/>
</dbReference>
<dbReference type="AlphaFoldDB" id="A0AAW0D6L2"/>
<keyword evidence="3" id="KW-1185">Reference proteome</keyword>
<proteinExistence type="predicted"/>
<gene>
    <name evidence="2" type="ORF">R3P38DRAFT_2874963</name>
</gene>
<accession>A0AAW0D6L2</accession>
<sequence>MLPLRSVLRSTPRTACQRPISRLRPLQLRNYYVPTARSSTWSARVWYRADGTPRSKVRGLVIATILSGLLYATWSTLLVVEALDYEHYLLSTLVHIQRVDYDYSTIPFATSYAASVQYFADMCAYLAHSEGDISPEMLERFFNDIAAFDDSEPTRSESDDDLDSLLPSSSSLPPSNPISNSDDPAPSVDAEREPDLTLNLVSGQRRSRAHLIIIAASASVHDILARSKGANAADTASHVLDVIDQALIGLIALSEDVGEDVRDQLRKLRVQLGAGSKEKGYEVLG</sequence>
<evidence type="ECO:0000313" key="3">
    <source>
        <dbReference type="Proteomes" id="UP001362999"/>
    </source>
</evidence>
<feature type="region of interest" description="Disordered" evidence="1">
    <location>
        <begin position="151"/>
        <end position="190"/>
    </location>
</feature>
<protein>
    <submittedName>
        <fullName evidence="2">Uncharacterized protein</fullName>
    </submittedName>
</protein>
<reference evidence="2 3" key="1">
    <citation type="journal article" date="2024" name="J Genomics">
        <title>Draft genome sequencing and assembly of Favolaschia claudopus CIRM-BRFM 2984 isolated from oak limbs.</title>
        <authorList>
            <person name="Navarro D."/>
            <person name="Drula E."/>
            <person name="Chaduli D."/>
            <person name="Cazenave R."/>
            <person name="Ahrendt S."/>
            <person name="Wang J."/>
            <person name="Lipzen A."/>
            <person name="Daum C."/>
            <person name="Barry K."/>
            <person name="Grigoriev I.V."/>
            <person name="Favel A."/>
            <person name="Rosso M.N."/>
            <person name="Martin F."/>
        </authorList>
    </citation>
    <scope>NUCLEOTIDE SEQUENCE [LARGE SCALE GENOMIC DNA]</scope>
    <source>
        <strain evidence="2 3">CIRM-BRFM 2984</strain>
    </source>
</reference>
<evidence type="ECO:0000313" key="2">
    <source>
        <dbReference type="EMBL" id="KAK7046647.1"/>
    </source>
</evidence>
<evidence type="ECO:0000256" key="1">
    <source>
        <dbReference type="SAM" id="MobiDB-lite"/>
    </source>
</evidence>
<comment type="caution">
    <text evidence="2">The sequence shown here is derived from an EMBL/GenBank/DDBJ whole genome shotgun (WGS) entry which is preliminary data.</text>
</comment>
<feature type="compositionally biased region" description="Low complexity" evidence="1">
    <location>
        <begin position="164"/>
        <end position="187"/>
    </location>
</feature>
<dbReference type="Proteomes" id="UP001362999">
    <property type="component" value="Unassembled WGS sequence"/>
</dbReference>
<organism evidence="2 3">
    <name type="scientific">Favolaschia claudopus</name>
    <dbReference type="NCBI Taxonomy" id="2862362"/>
    <lineage>
        <taxon>Eukaryota</taxon>
        <taxon>Fungi</taxon>
        <taxon>Dikarya</taxon>
        <taxon>Basidiomycota</taxon>
        <taxon>Agaricomycotina</taxon>
        <taxon>Agaricomycetes</taxon>
        <taxon>Agaricomycetidae</taxon>
        <taxon>Agaricales</taxon>
        <taxon>Marasmiineae</taxon>
        <taxon>Mycenaceae</taxon>
        <taxon>Favolaschia</taxon>
    </lineage>
</organism>
<name>A0AAW0D6L2_9AGAR</name>